<evidence type="ECO:0000313" key="2">
    <source>
        <dbReference type="Proteomes" id="UP001247754"/>
    </source>
</evidence>
<reference evidence="1 2" key="1">
    <citation type="submission" date="2023-09" db="EMBL/GenBank/DDBJ databases">
        <title>Xinfangfangia sedmenti sp. nov., isolated the sedment.</title>
        <authorList>
            <person name="Xu L."/>
        </authorList>
    </citation>
    <scope>NUCLEOTIDE SEQUENCE [LARGE SCALE GENOMIC DNA]</scope>
    <source>
        <strain evidence="1 2">LG-4</strain>
    </source>
</reference>
<accession>A0ABU1F2A0</accession>
<dbReference type="EMBL" id="JAVKPH010000001">
    <property type="protein sequence ID" value="MDR5650985.1"/>
    <property type="molecule type" value="Genomic_DNA"/>
</dbReference>
<gene>
    <name evidence="1" type="ORF">RGD00_00065</name>
</gene>
<dbReference type="Proteomes" id="UP001247754">
    <property type="component" value="Unassembled WGS sequence"/>
</dbReference>
<dbReference type="RefSeq" id="WP_310455011.1">
    <property type="nucleotide sequence ID" value="NZ_JAVKPH010000001.1"/>
</dbReference>
<protein>
    <submittedName>
        <fullName evidence="1">Uncharacterized protein</fullName>
    </submittedName>
</protein>
<proteinExistence type="predicted"/>
<sequence length="69" mass="8041">MTETIWFYDKAGHAAFYRVGDNAYKDGKRLFWISGGNWYSNASGQARRAFYESGKWLINEQGVSEFYRA</sequence>
<name>A0ABU1F2A0_9RHOB</name>
<comment type="caution">
    <text evidence="1">The sequence shown here is derived from an EMBL/GenBank/DDBJ whole genome shotgun (WGS) entry which is preliminary data.</text>
</comment>
<keyword evidence="2" id="KW-1185">Reference proteome</keyword>
<evidence type="ECO:0000313" key="1">
    <source>
        <dbReference type="EMBL" id="MDR5650985.1"/>
    </source>
</evidence>
<organism evidence="1 2">
    <name type="scientific">Ruixingdingia sedimenti</name>
    <dbReference type="NCBI Taxonomy" id="3073604"/>
    <lineage>
        <taxon>Bacteria</taxon>
        <taxon>Pseudomonadati</taxon>
        <taxon>Pseudomonadota</taxon>
        <taxon>Alphaproteobacteria</taxon>
        <taxon>Rhodobacterales</taxon>
        <taxon>Paracoccaceae</taxon>
        <taxon>Ruixingdingia</taxon>
    </lineage>
</organism>